<dbReference type="OrthoDB" id="417481at2759"/>
<evidence type="ECO:0000256" key="1">
    <source>
        <dbReference type="ARBA" id="ARBA00022884"/>
    </source>
</evidence>
<dbReference type="InterPro" id="IPR035979">
    <property type="entry name" value="RBD_domain_sf"/>
</dbReference>
<organism evidence="5 6">
    <name type="scientific">Tolypocladium capitatum</name>
    <dbReference type="NCBI Taxonomy" id="45235"/>
    <lineage>
        <taxon>Eukaryota</taxon>
        <taxon>Fungi</taxon>
        <taxon>Dikarya</taxon>
        <taxon>Ascomycota</taxon>
        <taxon>Pezizomycotina</taxon>
        <taxon>Sordariomycetes</taxon>
        <taxon>Hypocreomycetidae</taxon>
        <taxon>Hypocreales</taxon>
        <taxon>Ophiocordycipitaceae</taxon>
        <taxon>Tolypocladium</taxon>
    </lineage>
</organism>
<sequence>MAQARERDNPSSPRSSSGGAESFKGTPDTRLTAFSPDDGSTKSSKLLQGFDRSTSATPPAGLPIGSYRSAAAAHLDKDPFVTPSHQPGTRLSPTASAFNPFAGTIRIPLPGDGGPVAAALSTDLGLSRHLDISSSVSISVSEVNALLSELEALGDPLHGTRFFDAFDGHVYVHFADIRDACSIHSSIRLAEKGWKVEYANPTRMAKHERAYREVTTCHTGQVLVLAAVSHGTAIDVLQAMETVQRLLQSHGRLFAFVRRSTFPNGSFRAIAEFCDISAATPAVSSCSSVITPEVSPCFLHARLSYDVNCGCFVKGIHLVVSPHAYEPAAIPDLAEALHGFSFGKGHDGIDQQQGAAGSATPRPVAPSDMRVHPPFAMYPLMFQSPFTAGMPYMVDSFLPTGSQGPVTPMAPMSPSYPVVGPLYHTPPSPALTAQNSYSPSRPLSGFGRTDARRQNAMRISRSPYHNVASHHNHVDINRIRDGIDVRTTIMLRNIPNKVDQAMLKRIIDESSWGKYDFMYLRIDFANDCNVGYAFINFVDPLDIIDVSNALSSVAKIGSANWQGKSLLTREETSAGTASKATKWPRSPMPVCDPFPCFLWVELTRGPAIQGKDCLVQKFRNSSVMLEAPHYRPKVSSSWSSREELDPLYFTSNGPMPELAGQEEPFPEPDNQSKMKRSCENAEHVGLFTPNAGQHFRDEQRRRRSQYDRGTRLAALEEYDYETAIQHLYGTATQ</sequence>
<dbReference type="PANTHER" id="PTHR23189">
    <property type="entry name" value="RNA RECOGNITION MOTIF-CONTAINING"/>
    <property type="match status" value="1"/>
</dbReference>
<dbReference type="STRING" id="45235.A0A2K3Q8L5"/>
<keyword evidence="1 2" id="KW-0694">RNA-binding</keyword>
<evidence type="ECO:0000256" key="3">
    <source>
        <dbReference type="SAM" id="MobiDB-lite"/>
    </source>
</evidence>
<dbReference type="Pfam" id="PF04059">
    <property type="entry name" value="RRM_2"/>
    <property type="match status" value="1"/>
</dbReference>
<dbReference type="SUPFAM" id="SSF54928">
    <property type="entry name" value="RNA-binding domain, RBD"/>
    <property type="match status" value="1"/>
</dbReference>
<dbReference type="GO" id="GO:0003723">
    <property type="term" value="F:RNA binding"/>
    <property type="evidence" value="ECO:0007669"/>
    <property type="project" value="UniProtKB-UniRule"/>
</dbReference>
<dbReference type="AlphaFoldDB" id="A0A2K3Q8L5"/>
<evidence type="ECO:0000259" key="4">
    <source>
        <dbReference type="PROSITE" id="PS50102"/>
    </source>
</evidence>
<dbReference type="EMBL" id="NRSZ01001019">
    <property type="protein sequence ID" value="PNY23892.1"/>
    <property type="molecule type" value="Genomic_DNA"/>
</dbReference>
<gene>
    <name evidence="5" type="ORF">TCAP_06167</name>
</gene>
<feature type="region of interest" description="Disordered" evidence="3">
    <location>
        <begin position="1"/>
        <end position="65"/>
    </location>
</feature>
<dbReference type="InterPro" id="IPR007201">
    <property type="entry name" value="Mei2-like_Rrm_C"/>
</dbReference>
<name>A0A2K3Q8L5_9HYPO</name>
<accession>A0A2K3Q8L5</accession>
<reference evidence="5 6" key="1">
    <citation type="submission" date="2017-08" db="EMBL/GenBank/DDBJ databases">
        <title>Harnessing the power of phylogenomics to disentangle the directionality and signatures of interkingdom host jumping in the parasitic fungal genus Tolypocladium.</title>
        <authorList>
            <person name="Quandt C.A."/>
            <person name="Patterson W."/>
            <person name="Spatafora J.W."/>
        </authorList>
    </citation>
    <scope>NUCLEOTIDE SEQUENCE [LARGE SCALE GENOMIC DNA]</scope>
    <source>
        <strain evidence="5 6">CBS 113982</strain>
    </source>
</reference>
<proteinExistence type="predicted"/>
<dbReference type="InterPro" id="IPR000504">
    <property type="entry name" value="RRM_dom"/>
</dbReference>
<dbReference type="PROSITE" id="PS50102">
    <property type="entry name" value="RRM"/>
    <property type="match status" value="1"/>
</dbReference>
<feature type="region of interest" description="Disordered" evidence="3">
    <location>
        <begin position="653"/>
        <end position="673"/>
    </location>
</feature>
<evidence type="ECO:0000313" key="6">
    <source>
        <dbReference type="Proteomes" id="UP000236621"/>
    </source>
</evidence>
<keyword evidence="6" id="KW-1185">Reference proteome</keyword>
<protein>
    <submittedName>
        <fullName evidence="5">Meiosis protein MEI2</fullName>
    </submittedName>
</protein>
<feature type="domain" description="RRM" evidence="4">
    <location>
        <begin position="487"/>
        <end position="573"/>
    </location>
</feature>
<feature type="compositionally biased region" description="Polar residues" evidence="3">
    <location>
        <begin position="41"/>
        <end position="57"/>
    </location>
</feature>
<evidence type="ECO:0000256" key="2">
    <source>
        <dbReference type="PROSITE-ProRule" id="PRU00176"/>
    </source>
</evidence>
<comment type="caution">
    <text evidence="5">The sequence shown here is derived from an EMBL/GenBank/DDBJ whole genome shotgun (WGS) entry which is preliminary data.</text>
</comment>
<evidence type="ECO:0000313" key="5">
    <source>
        <dbReference type="EMBL" id="PNY23892.1"/>
    </source>
</evidence>
<dbReference type="Proteomes" id="UP000236621">
    <property type="component" value="Unassembled WGS sequence"/>
</dbReference>
<feature type="compositionally biased region" description="Low complexity" evidence="3">
    <location>
        <begin position="10"/>
        <end position="19"/>
    </location>
</feature>